<organism evidence="1 2">
    <name type="scientific">Enterococcus columbae DSM 7374 = ATCC 51263</name>
    <dbReference type="NCBI Taxonomy" id="1121865"/>
    <lineage>
        <taxon>Bacteria</taxon>
        <taxon>Bacillati</taxon>
        <taxon>Bacillota</taxon>
        <taxon>Bacilli</taxon>
        <taxon>Lactobacillales</taxon>
        <taxon>Enterococcaceae</taxon>
        <taxon>Enterococcus</taxon>
    </lineage>
</organism>
<evidence type="ECO:0000313" key="2">
    <source>
        <dbReference type="Proteomes" id="UP000014113"/>
    </source>
</evidence>
<dbReference type="RefSeq" id="WP_016182528.1">
    <property type="nucleotide sequence ID" value="NZ_JXKI01000041.1"/>
</dbReference>
<accession>S1NWD6</accession>
<dbReference type="STRING" id="1121865.OMW_00364"/>
<sequence length="91" mass="10888">MQNYQYPIDLQWSTEEMICVVEFWSCLEQAYETGIDRQTFLNQYKQFKTVVKSIGEERRLGKEFEELTGYSLYQTLKQAQQTDAKRLKMKG</sequence>
<dbReference type="PATRIC" id="fig|1121865.3.peg.357"/>
<dbReference type="InterPro" id="IPR007920">
    <property type="entry name" value="UPF0223"/>
</dbReference>
<dbReference type="InterPro" id="IPR023324">
    <property type="entry name" value="BH2638-like_sf"/>
</dbReference>
<comment type="caution">
    <text evidence="1">The sequence shown here is derived from an EMBL/GenBank/DDBJ whole genome shotgun (WGS) entry which is preliminary data.</text>
</comment>
<name>S1NWD6_9ENTE</name>
<dbReference type="PIRSF" id="PIRSF037260">
    <property type="entry name" value="UPF0223"/>
    <property type="match status" value="1"/>
</dbReference>
<dbReference type="eggNOG" id="COG4476">
    <property type="taxonomic scope" value="Bacteria"/>
</dbReference>
<dbReference type="AlphaFoldDB" id="S1NWD6"/>
<keyword evidence="2" id="KW-1185">Reference proteome</keyword>
<dbReference type="EMBL" id="ASWJ01000004">
    <property type="protein sequence ID" value="EOW84466.1"/>
    <property type="molecule type" value="Genomic_DNA"/>
</dbReference>
<dbReference type="SUPFAM" id="SSF158504">
    <property type="entry name" value="BH2638-like"/>
    <property type="match status" value="1"/>
</dbReference>
<proteinExistence type="predicted"/>
<gene>
    <name evidence="1" type="ORF">I568_00962</name>
</gene>
<reference evidence="1 2" key="1">
    <citation type="submission" date="2013-03" db="EMBL/GenBank/DDBJ databases">
        <title>The Genome Sequence of Enterococcus columbae ATCC_51263 (PacBio/Illumina hybrid assembly).</title>
        <authorList>
            <consortium name="The Broad Institute Genomics Platform"/>
            <consortium name="The Broad Institute Genome Sequencing Center for Infectious Disease"/>
            <person name="Earl A."/>
            <person name="Russ C."/>
            <person name="Gilmore M."/>
            <person name="Surin D."/>
            <person name="Walker B."/>
            <person name="Young S."/>
            <person name="Zeng Q."/>
            <person name="Gargeya S."/>
            <person name="Fitzgerald M."/>
            <person name="Haas B."/>
            <person name="Abouelleil A."/>
            <person name="Allen A.W."/>
            <person name="Alvarado L."/>
            <person name="Arachchi H.M."/>
            <person name="Berlin A.M."/>
            <person name="Chapman S.B."/>
            <person name="Gainer-Dewar J."/>
            <person name="Goldberg J."/>
            <person name="Griggs A."/>
            <person name="Gujja S."/>
            <person name="Hansen M."/>
            <person name="Howarth C."/>
            <person name="Imamovic A."/>
            <person name="Ireland A."/>
            <person name="Larimer J."/>
            <person name="McCowan C."/>
            <person name="Murphy C."/>
            <person name="Pearson M."/>
            <person name="Poon T.W."/>
            <person name="Priest M."/>
            <person name="Roberts A."/>
            <person name="Saif S."/>
            <person name="Shea T."/>
            <person name="Sisk P."/>
            <person name="Sykes S."/>
            <person name="Wortman J."/>
            <person name="Nusbaum C."/>
            <person name="Birren B."/>
        </authorList>
    </citation>
    <scope>NUCLEOTIDE SEQUENCE [LARGE SCALE GENOMIC DNA]</scope>
    <source>
        <strain evidence="1 2">ATCC 51263</strain>
    </source>
</reference>
<dbReference type="OrthoDB" id="1649074at2"/>
<dbReference type="Pfam" id="PF05256">
    <property type="entry name" value="UPF0223"/>
    <property type="match status" value="1"/>
</dbReference>
<dbReference type="NCBIfam" id="NF003353">
    <property type="entry name" value="PRK04387.1"/>
    <property type="match status" value="1"/>
</dbReference>
<protein>
    <submittedName>
        <fullName evidence="1">Uncharacterized protein</fullName>
    </submittedName>
</protein>
<dbReference type="Proteomes" id="UP000014113">
    <property type="component" value="Unassembled WGS sequence"/>
</dbReference>
<dbReference type="Gene3D" id="1.10.220.80">
    <property type="entry name" value="BH2638-like"/>
    <property type="match status" value="1"/>
</dbReference>
<evidence type="ECO:0000313" key="1">
    <source>
        <dbReference type="EMBL" id="EOW84466.1"/>
    </source>
</evidence>